<dbReference type="InterPro" id="IPR036960">
    <property type="entry name" value="T-box_sf"/>
</dbReference>
<evidence type="ECO:0000313" key="7">
    <source>
        <dbReference type="WBParaSite" id="MCU_014435-RA"/>
    </source>
</evidence>
<dbReference type="WBParaSite" id="MCU_014435-RA">
    <property type="protein sequence ID" value="MCU_014435-RA"/>
    <property type="gene ID" value="MCU_014435"/>
</dbReference>
<evidence type="ECO:0000256" key="2">
    <source>
        <dbReference type="ARBA" id="ARBA00023125"/>
    </source>
</evidence>
<evidence type="ECO:0000256" key="1">
    <source>
        <dbReference type="ARBA" id="ARBA00023015"/>
    </source>
</evidence>
<keyword evidence="3" id="KW-0804">Transcription</keyword>
<comment type="caution">
    <text evidence="5">Lacks conserved residue(s) required for the propagation of feature annotation.</text>
</comment>
<organism evidence="7">
    <name type="scientific">Mesocestoides corti</name>
    <name type="common">Flatworm</name>
    <dbReference type="NCBI Taxonomy" id="53468"/>
    <lineage>
        <taxon>Eukaryota</taxon>
        <taxon>Metazoa</taxon>
        <taxon>Spiralia</taxon>
        <taxon>Lophotrochozoa</taxon>
        <taxon>Platyhelminthes</taxon>
        <taxon>Cestoda</taxon>
        <taxon>Eucestoda</taxon>
        <taxon>Cyclophyllidea</taxon>
        <taxon>Mesocestoididae</taxon>
        <taxon>Mesocestoides</taxon>
    </lineage>
</organism>
<protein>
    <submittedName>
        <fullName evidence="7">T-box domain-containing protein</fullName>
    </submittedName>
</protein>
<proteinExistence type="predicted"/>
<feature type="domain" description="T-box" evidence="6">
    <location>
        <begin position="1"/>
        <end position="78"/>
    </location>
</feature>
<accession>A0A5K3G197</accession>
<dbReference type="AlphaFoldDB" id="A0A5K3G197"/>
<dbReference type="SUPFAM" id="SSF49417">
    <property type="entry name" value="p53-like transcription factors"/>
    <property type="match status" value="1"/>
</dbReference>
<dbReference type="PROSITE" id="PS50252">
    <property type="entry name" value="TBOX_3"/>
    <property type="match status" value="1"/>
</dbReference>
<keyword evidence="4 5" id="KW-0539">Nucleus</keyword>
<dbReference type="Gene3D" id="2.60.40.820">
    <property type="entry name" value="Transcription factor, T-box"/>
    <property type="match status" value="1"/>
</dbReference>
<name>A0A5K3G197_MESCO</name>
<evidence type="ECO:0000256" key="4">
    <source>
        <dbReference type="ARBA" id="ARBA00023242"/>
    </source>
</evidence>
<keyword evidence="2 5" id="KW-0238">DNA-binding</keyword>
<dbReference type="Pfam" id="PF00907">
    <property type="entry name" value="T-box"/>
    <property type="match status" value="1"/>
</dbReference>
<reference evidence="7" key="1">
    <citation type="submission" date="2019-11" db="UniProtKB">
        <authorList>
            <consortium name="WormBaseParasite"/>
        </authorList>
    </citation>
    <scope>IDENTIFICATION</scope>
</reference>
<evidence type="ECO:0000256" key="5">
    <source>
        <dbReference type="PROSITE-ProRule" id="PRU00201"/>
    </source>
</evidence>
<dbReference type="GO" id="GO:0045893">
    <property type="term" value="P:positive regulation of DNA-templated transcription"/>
    <property type="evidence" value="ECO:0007669"/>
    <property type="project" value="InterPro"/>
</dbReference>
<comment type="subcellular location">
    <subcellularLocation>
        <location evidence="5">Nucleus</location>
    </subcellularLocation>
</comment>
<dbReference type="InterPro" id="IPR008967">
    <property type="entry name" value="p53-like_TF_DNA-bd_sf"/>
</dbReference>
<sequence length="90" mass="10106">IFVHINHEYIPRFYILEHVSARRLEDAPNELSTGLTPLATSSTCTIPETKFIAVSEFHNPEVAQIKMRQNSLFAGPRNHDTGSTSTLRPS</sequence>
<dbReference type="GO" id="GO:0003700">
    <property type="term" value="F:DNA-binding transcription factor activity"/>
    <property type="evidence" value="ECO:0007669"/>
    <property type="project" value="InterPro"/>
</dbReference>
<dbReference type="InterPro" id="IPR046360">
    <property type="entry name" value="T-box_DNA-bd"/>
</dbReference>
<dbReference type="GO" id="GO:0005634">
    <property type="term" value="C:nucleus"/>
    <property type="evidence" value="ECO:0007669"/>
    <property type="project" value="UniProtKB-SubCell"/>
</dbReference>
<dbReference type="GO" id="GO:0003677">
    <property type="term" value="F:DNA binding"/>
    <property type="evidence" value="ECO:0007669"/>
    <property type="project" value="UniProtKB-UniRule"/>
</dbReference>
<evidence type="ECO:0000259" key="6">
    <source>
        <dbReference type="PROSITE" id="PS50252"/>
    </source>
</evidence>
<evidence type="ECO:0000256" key="3">
    <source>
        <dbReference type="ARBA" id="ARBA00023163"/>
    </source>
</evidence>
<keyword evidence="1" id="KW-0805">Transcription regulation</keyword>